<dbReference type="Proteomes" id="UP000433876">
    <property type="component" value="Unassembled WGS sequence"/>
</dbReference>
<proteinExistence type="predicted"/>
<evidence type="ECO:0000313" key="2">
    <source>
        <dbReference type="Proteomes" id="UP000433876"/>
    </source>
</evidence>
<dbReference type="VEuPathDB" id="FungiDB:SMAC_08446"/>
<gene>
    <name evidence="1" type="ORF">SMACR_08446</name>
</gene>
<organism evidence="1 2">
    <name type="scientific">Sordaria macrospora</name>
    <dbReference type="NCBI Taxonomy" id="5147"/>
    <lineage>
        <taxon>Eukaryota</taxon>
        <taxon>Fungi</taxon>
        <taxon>Dikarya</taxon>
        <taxon>Ascomycota</taxon>
        <taxon>Pezizomycotina</taxon>
        <taxon>Sordariomycetes</taxon>
        <taxon>Sordariomycetidae</taxon>
        <taxon>Sordariales</taxon>
        <taxon>Sordariaceae</taxon>
        <taxon>Sordaria</taxon>
    </lineage>
</organism>
<sequence length="236" mass="26693">MALVGIASAIEQSRGWTYVAGTWKEFWPLDLLWCFTTAEESRVVSGLQAPSWSWAAKEGRKSFLISVMFNWHSFKDSTVTYMSEVVDYFCPSTLSRHCSGGNLTEKGGSGMTITLKGPVRKGIVGNDLGKFRPPWERRVQLDDRYGLADLVKVRWDEVPEEGEPMILLLVVTWEEYELSFQHVGLVLMPEPNQPVTDGTSGMFYRRVSAWIAHRAETNPQSVFFDGTEADEIVRIC</sequence>
<evidence type="ECO:0008006" key="3">
    <source>
        <dbReference type="Google" id="ProtNLM"/>
    </source>
</evidence>
<accession>A0A8S8ZIR2</accession>
<dbReference type="EMBL" id="NMPR01000133">
    <property type="protein sequence ID" value="KAA8629509.1"/>
    <property type="molecule type" value="Genomic_DNA"/>
</dbReference>
<evidence type="ECO:0000313" key="1">
    <source>
        <dbReference type="EMBL" id="KAA8629509.1"/>
    </source>
</evidence>
<name>A0A8S8ZIR2_SORMA</name>
<reference evidence="1 2" key="1">
    <citation type="submission" date="2017-07" db="EMBL/GenBank/DDBJ databases">
        <title>Genome sequence of the Sordaria macrospora wild type strain R19027.</title>
        <authorList>
            <person name="Nowrousian M."/>
            <person name="Teichert I."/>
            <person name="Kueck U."/>
        </authorList>
    </citation>
    <scope>NUCLEOTIDE SEQUENCE [LARGE SCALE GENOMIC DNA]</scope>
    <source>
        <strain evidence="1 2">R19027</strain>
        <tissue evidence="1">Mycelium</tissue>
    </source>
</reference>
<comment type="caution">
    <text evidence="1">The sequence shown here is derived from an EMBL/GenBank/DDBJ whole genome shotgun (WGS) entry which is preliminary data.</text>
</comment>
<dbReference type="PANTHER" id="PTHR33112:SF8">
    <property type="entry name" value="HETEROKARYON INCOMPATIBILITY DOMAIN-CONTAINING PROTEIN"/>
    <property type="match status" value="1"/>
</dbReference>
<protein>
    <recommendedName>
        <fullName evidence="3">Heterokaryon incompatibility protein</fullName>
    </recommendedName>
</protein>
<dbReference type="AlphaFoldDB" id="A0A8S8ZIR2"/>
<dbReference type="PANTHER" id="PTHR33112">
    <property type="entry name" value="DOMAIN PROTEIN, PUTATIVE-RELATED"/>
    <property type="match status" value="1"/>
</dbReference>